<dbReference type="EMBL" id="CP045351">
    <property type="protein sequence ID" value="QFT28056.1"/>
    <property type="molecule type" value="Genomic_DNA"/>
</dbReference>
<dbReference type="PANTHER" id="PTHR33387:SF3">
    <property type="entry name" value="DUF985 DOMAIN-CONTAINING PROTEIN"/>
    <property type="match status" value="1"/>
</dbReference>
<dbReference type="KEGG" id="vaq:FIV01_16830"/>
<accession>A0A5P9CPD5</accession>
<geneLocation type="plasmid" evidence="3">
    <name>pthaf100_a</name>
</geneLocation>
<dbReference type="Proteomes" id="UP000326936">
    <property type="component" value="Plasmid pTHAF100_a"/>
</dbReference>
<dbReference type="Gene3D" id="2.60.120.10">
    <property type="entry name" value="Jelly Rolls"/>
    <property type="match status" value="1"/>
</dbReference>
<dbReference type="InterPro" id="IPR009327">
    <property type="entry name" value="Cupin_DUF985"/>
</dbReference>
<proteinExistence type="predicted"/>
<evidence type="ECO:0000259" key="1">
    <source>
        <dbReference type="Pfam" id="PF06172"/>
    </source>
</evidence>
<feature type="domain" description="DUF985" evidence="1">
    <location>
        <begin position="8"/>
        <end position="146"/>
    </location>
</feature>
<protein>
    <recommendedName>
        <fullName evidence="1">DUF985 domain-containing protein</fullName>
    </recommendedName>
</protein>
<dbReference type="RefSeq" id="WP_152432104.1">
    <property type="nucleotide sequence ID" value="NZ_CBCSDK010000008.1"/>
</dbReference>
<dbReference type="PANTHER" id="PTHR33387">
    <property type="entry name" value="RMLC-LIKE JELLY ROLL FOLD PROTEIN"/>
    <property type="match status" value="1"/>
</dbReference>
<dbReference type="CDD" id="cd06121">
    <property type="entry name" value="cupin_YML079wp"/>
    <property type="match status" value="1"/>
</dbReference>
<sequence length="174" mass="20517">MLLEKVKHLINKLGLKPHPEGGYFSEFYRSEEFIKCQPERFVGEHVYTTSIYYLLQQDNVSMFHRLKQDELWHHYVGSSVVIHIFHPEEGYQRRILGCTFEDELADYQVVVPKNTWFAAEVKDKTHFSLVGCTTAPGFDFSDWELANPEALTQQYPQHRSLIERMMITHECYLA</sequence>
<dbReference type="InterPro" id="IPR039935">
    <property type="entry name" value="YML079W-like"/>
</dbReference>
<name>A0A5P9CPD5_9VIBR</name>
<keyword evidence="2" id="KW-0614">Plasmid</keyword>
<dbReference type="InterPro" id="IPR014710">
    <property type="entry name" value="RmlC-like_jellyroll"/>
</dbReference>
<evidence type="ECO:0000313" key="2">
    <source>
        <dbReference type="EMBL" id="QFT28056.1"/>
    </source>
</evidence>
<keyword evidence="3" id="KW-1185">Reference proteome</keyword>
<dbReference type="OrthoDB" id="9798288at2"/>
<reference evidence="2 3" key="1">
    <citation type="submission" date="2019-10" db="EMBL/GenBank/DDBJ databases">
        <title>Complete genome sequence of Vibrio sp. strain THAF100, isolated from non-filtered water from the water column of tank 6 of a marine aquarium containing stony-coral fragments. Water maintained at 26 degree C.</title>
        <authorList>
            <person name="Ruckert C."/>
            <person name="Franco A."/>
            <person name="Kalinowski J."/>
            <person name="Glaeser S."/>
        </authorList>
    </citation>
    <scope>NUCLEOTIDE SEQUENCE [LARGE SCALE GENOMIC DNA]</scope>
    <source>
        <strain evidence="2 3">THAF100</strain>
        <plasmid evidence="3">pthaf100_a</plasmid>
    </source>
</reference>
<dbReference type="AlphaFoldDB" id="A0A5P9CPD5"/>
<gene>
    <name evidence="2" type="ORF">FIV01_16830</name>
</gene>
<dbReference type="SUPFAM" id="SSF51182">
    <property type="entry name" value="RmlC-like cupins"/>
    <property type="match status" value="1"/>
</dbReference>
<evidence type="ECO:0000313" key="3">
    <source>
        <dbReference type="Proteomes" id="UP000326936"/>
    </source>
</evidence>
<dbReference type="InterPro" id="IPR011051">
    <property type="entry name" value="RmlC_Cupin_sf"/>
</dbReference>
<dbReference type="Pfam" id="PF06172">
    <property type="entry name" value="Cupin_5"/>
    <property type="match status" value="1"/>
</dbReference>
<organism evidence="2 3">
    <name type="scientific">Vibrio aquimaris</name>
    <dbReference type="NCBI Taxonomy" id="2587862"/>
    <lineage>
        <taxon>Bacteria</taxon>
        <taxon>Pseudomonadati</taxon>
        <taxon>Pseudomonadota</taxon>
        <taxon>Gammaproteobacteria</taxon>
        <taxon>Vibrionales</taxon>
        <taxon>Vibrionaceae</taxon>
        <taxon>Vibrio</taxon>
    </lineage>
</organism>